<evidence type="ECO:0000256" key="10">
    <source>
        <dbReference type="ARBA" id="ARBA00023136"/>
    </source>
</evidence>
<evidence type="ECO:0000259" key="18">
    <source>
        <dbReference type="PROSITE" id="PS50171"/>
    </source>
</evidence>
<proteinExistence type="inferred from homology"/>
<feature type="region of interest" description="Disordered" evidence="16">
    <location>
        <begin position="434"/>
        <end position="463"/>
    </location>
</feature>
<comment type="caution">
    <text evidence="19">The sequence shown here is derived from an EMBL/GenBank/DDBJ whole genome shotgun (WGS) entry which is preliminary data.</text>
</comment>
<dbReference type="GO" id="GO:0000395">
    <property type="term" value="P:mRNA 5'-splice site recognition"/>
    <property type="evidence" value="ECO:0007669"/>
    <property type="project" value="UniProtKB-UniRule"/>
</dbReference>
<evidence type="ECO:0000256" key="8">
    <source>
        <dbReference type="ARBA" id="ARBA00022884"/>
    </source>
</evidence>
<evidence type="ECO:0000256" key="4">
    <source>
        <dbReference type="ARBA" id="ARBA00022692"/>
    </source>
</evidence>
<feature type="compositionally biased region" description="Polar residues" evidence="16">
    <location>
        <begin position="445"/>
        <end position="463"/>
    </location>
</feature>
<evidence type="ECO:0000313" key="19">
    <source>
        <dbReference type="EMBL" id="KAK9055935.1"/>
    </source>
</evidence>
<keyword evidence="4 15" id="KW-0812">Transmembrane</keyword>
<keyword evidence="12 14" id="KW-0687">Ribonucleoprotein</keyword>
<dbReference type="GO" id="GO:0030619">
    <property type="term" value="F:U1 snRNA binding"/>
    <property type="evidence" value="ECO:0007669"/>
    <property type="project" value="UniProtKB-UniRule"/>
</dbReference>
<dbReference type="FunFam" id="3.30.160.60:FF:000059">
    <property type="entry name" value="U1 small nuclear ribonucleoprotein C"/>
    <property type="match status" value="1"/>
</dbReference>
<sequence>MAGRAANDHHGVTLSVERDESTKDAEPSSSSPFTRHFSQKLLAELFATYFLVFAGCGVITVNIDQDNIAGQPGIAIVWGAAVMVMVYTVGHVSGAHINPAVTIAFASCKRFPWKEVPGYVFAQILASTMASGTLRLILSGKHDHFVGNAPPHSHLQSFVVEMIITFFLMFVVTSVATDDRATGQLAGVAIGSTVLLNALFAGPISGASMNPARSIGPALVWNEYKGLWVYILGPIIGAVGGAWAYNTLRLGKPGFWISDNHHRDSHSHLSAGRPPFRSRTCHLHRRLVGDGTFATSVHNSQQPLSDNTRRSDYIMPRYYCDYCDTYLTHDSPSVRKQHNAGYKHKANVRIYYQQYEAQQNQYLIDQKVKEHLGQAAAYQQVGAAYNQFRPRLPVLPTPMMPMPGNPMMQMPGMRPLAPLPRPIQGYPGMPQMMAPPGAPSMPGQVNPSIPGQVNNGAPRPMTS</sequence>
<feature type="domain" description="Matrin-type" evidence="18">
    <location>
        <begin position="318"/>
        <end position="350"/>
    </location>
</feature>
<comment type="subunit">
    <text evidence="14">U1 snRNP is composed of the 7 core Sm proteins B/B', D1, D2, D3, E, F and G that assemble in a heptameric protein ring on the Sm site of the small nuclear RNA to form the core snRNP, and at least 3 U1 snRNP-specific proteins U1-70K, U1-A and U1-C. U1-C interacts with U1 snRNA and the 5' splice-site region of the pre-mRNA.</text>
</comment>
<evidence type="ECO:0000256" key="6">
    <source>
        <dbReference type="ARBA" id="ARBA00022771"/>
    </source>
</evidence>
<comment type="function">
    <text evidence="14">Component of the spliceosomal U1 snRNP, which is essential for recognition of the pre-mRNA 5' splice-site and the subsequent assembly of the spliceosome. U1-C is directly involved in initial 5' splice-site recognition for both constitutive and regulated alternative splicing. The interaction with the 5' splice-site seems to precede base-pairing between the pre-mRNA and the U1 snRNA. Stimulates commitment or early (E) complex formation by stabilizing the base pairing of the 5' end of the U1 snRNA and the 5' splice-site region.</text>
</comment>
<keyword evidence="20" id="KW-1185">Reference proteome</keyword>
<dbReference type="PANTHER" id="PTHR45724:SF31">
    <property type="entry name" value="MAJOR INTRINSIC PROTEIN"/>
    <property type="match status" value="1"/>
</dbReference>
<dbReference type="GO" id="GO:0005685">
    <property type="term" value="C:U1 snRNP"/>
    <property type="evidence" value="ECO:0007669"/>
    <property type="project" value="UniProtKB-UniRule"/>
</dbReference>
<dbReference type="HAMAP" id="MF_03153">
    <property type="entry name" value="U1_C"/>
    <property type="match status" value="1"/>
</dbReference>
<dbReference type="PRINTS" id="PR00783">
    <property type="entry name" value="MINTRINSICP"/>
</dbReference>
<comment type="subcellular location">
    <subcellularLocation>
        <location evidence="2">Membrane</location>
        <topology evidence="2">Multi-pass membrane protein</topology>
    </subcellularLocation>
    <subcellularLocation>
        <location evidence="1 14">Nucleus</location>
    </subcellularLocation>
</comment>
<reference evidence="19 20" key="1">
    <citation type="submission" date="2024-04" db="EMBL/GenBank/DDBJ databases">
        <title>The reference genome of an endangered Asteraceae, Deinandra increscens subsp. villosa, native to the Central Coast of California.</title>
        <authorList>
            <person name="Guilliams M."/>
            <person name="Hasenstab-Lehman K."/>
            <person name="Meyer R."/>
            <person name="Mcevoy S."/>
        </authorList>
    </citation>
    <scope>NUCLEOTIDE SEQUENCE [LARGE SCALE GENOMIC DNA]</scope>
    <source>
        <tissue evidence="19">Leaf</tissue>
    </source>
</reference>
<dbReference type="GO" id="GO:0015267">
    <property type="term" value="F:channel activity"/>
    <property type="evidence" value="ECO:0007669"/>
    <property type="project" value="InterPro"/>
</dbReference>
<feature type="transmembrane region" description="Helical" evidence="17">
    <location>
        <begin position="75"/>
        <end position="97"/>
    </location>
</feature>
<dbReference type="PANTHER" id="PTHR45724">
    <property type="entry name" value="AQUAPORIN NIP2-1"/>
    <property type="match status" value="1"/>
</dbReference>
<dbReference type="NCBIfam" id="TIGR00861">
    <property type="entry name" value="MIP"/>
    <property type="match status" value="1"/>
</dbReference>
<organism evidence="19 20">
    <name type="scientific">Deinandra increscens subsp. villosa</name>
    <dbReference type="NCBI Taxonomy" id="3103831"/>
    <lineage>
        <taxon>Eukaryota</taxon>
        <taxon>Viridiplantae</taxon>
        <taxon>Streptophyta</taxon>
        <taxon>Embryophyta</taxon>
        <taxon>Tracheophyta</taxon>
        <taxon>Spermatophyta</taxon>
        <taxon>Magnoliopsida</taxon>
        <taxon>eudicotyledons</taxon>
        <taxon>Gunneridae</taxon>
        <taxon>Pentapetalae</taxon>
        <taxon>asterids</taxon>
        <taxon>campanulids</taxon>
        <taxon>Asterales</taxon>
        <taxon>Asteraceae</taxon>
        <taxon>Asteroideae</taxon>
        <taxon>Heliantheae alliance</taxon>
        <taxon>Madieae</taxon>
        <taxon>Madiinae</taxon>
        <taxon>Deinandra</taxon>
    </lineage>
</organism>
<evidence type="ECO:0000256" key="2">
    <source>
        <dbReference type="ARBA" id="ARBA00004141"/>
    </source>
</evidence>
<dbReference type="Gene3D" id="3.30.160.60">
    <property type="entry name" value="Classic Zinc Finger"/>
    <property type="match status" value="1"/>
</dbReference>
<dbReference type="GO" id="GO:0000387">
    <property type="term" value="P:spliceosomal snRNP assembly"/>
    <property type="evidence" value="ECO:0007669"/>
    <property type="project" value="UniProtKB-UniRule"/>
</dbReference>
<comment type="similarity">
    <text evidence="15">Belongs to the MIP/aquaporin (TC 1.A.8) family.</text>
</comment>
<dbReference type="GO" id="GO:0030627">
    <property type="term" value="F:pre-mRNA 5'-splice site binding"/>
    <property type="evidence" value="ECO:0007669"/>
    <property type="project" value="InterPro"/>
</dbReference>
<feature type="transmembrane region" description="Helical" evidence="17">
    <location>
        <begin position="188"/>
        <end position="207"/>
    </location>
</feature>
<keyword evidence="9 17" id="KW-1133">Transmembrane helix</keyword>
<dbReference type="InterPro" id="IPR000425">
    <property type="entry name" value="MIP"/>
</dbReference>
<feature type="transmembrane region" description="Helical" evidence="17">
    <location>
        <begin position="158"/>
        <end position="176"/>
    </location>
</feature>
<evidence type="ECO:0000256" key="1">
    <source>
        <dbReference type="ARBA" id="ARBA00004123"/>
    </source>
</evidence>
<keyword evidence="8 14" id="KW-0694">RNA-binding</keyword>
<feature type="transmembrane region" description="Helical" evidence="17">
    <location>
        <begin position="41"/>
        <end position="63"/>
    </location>
</feature>
<name>A0AAP0GQQ1_9ASTR</name>
<dbReference type="GO" id="GO:0008270">
    <property type="term" value="F:zinc ion binding"/>
    <property type="evidence" value="ECO:0007669"/>
    <property type="project" value="UniProtKB-UniRule"/>
</dbReference>
<comment type="similarity">
    <text evidence="14">Belongs to the U1 small nuclear ribonucleoprotein C family.</text>
</comment>
<keyword evidence="7 14" id="KW-0862">Zinc</keyword>
<dbReference type="PROSITE" id="PS00221">
    <property type="entry name" value="MIP"/>
    <property type="match status" value="1"/>
</dbReference>
<dbReference type="InterPro" id="IPR022357">
    <property type="entry name" value="MIP_CS"/>
</dbReference>
<accession>A0AAP0GQQ1</accession>
<dbReference type="Pfam" id="PF06220">
    <property type="entry name" value="zf-U1"/>
    <property type="match status" value="1"/>
</dbReference>
<keyword evidence="3 15" id="KW-0813">Transport</keyword>
<evidence type="ECO:0000256" key="15">
    <source>
        <dbReference type="RuleBase" id="RU000477"/>
    </source>
</evidence>
<evidence type="ECO:0000313" key="20">
    <source>
        <dbReference type="Proteomes" id="UP001408789"/>
    </source>
</evidence>
<dbReference type="InterPro" id="IPR000690">
    <property type="entry name" value="Matrin/U1-C_Znf_C2H2"/>
</dbReference>
<dbReference type="Proteomes" id="UP001408789">
    <property type="component" value="Unassembled WGS sequence"/>
</dbReference>
<gene>
    <name evidence="19" type="ORF">SSX86_027022</name>
</gene>
<evidence type="ECO:0000256" key="17">
    <source>
        <dbReference type="SAM" id="Phobius"/>
    </source>
</evidence>
<dbReference type="InterPro" id="IPR017340">
    <property type="entry name" value="U1_snRNP-C"/>
</dbReference>
<dbReference type="EMBL" id="JBCNJP010000025">
    <property type="protein sequence ID" value="KAK9055935.1"/>
    <property type="molecule type" value="Genomic_DNA"/>
</dbReference>
<dbReference type="InterPro" id="IPR023271">
    <property type="entry name" value="Aquaporin-like"/>
</dbReference>
<dbReference type="CDD" id="cd00333">
    <property type="entry name" value="MIP"/>
    <property type="match status" value="1"/>
</dbReference>
<dbReference type="Gene3D" id="1.20.1080.10">
    <property type="entry name" value="Glycerol uptake facilitator protein"/>
    <property type="match status" value="1"/>
</dbReference>
<feature type="transmembrane region" description="Helical" evidence="17">
    <location>
        <begin position="118"/>
        <end position="138"/>
    </location>
</feature>
<dbReference type="InterPro" id="IPR034294">
    <property type="entry name" value="Aquaporin_transptr"/>
</dbReference>
<feature type="region of interest" description="Disordered" evidence="16">
    <location>
        <begin position="1"/>
        <end position="33"/>
    </location>
</feature>
<feature type="transmembrane region" description="Helical" evidence="17">
    <location>
        <begin position="227"/>
        <end position="245"/>
    </location>
</feature>
<evidence type="ECO:0000256" key="11">
    <source>
        <dbReference type="ARBA" id="ARBA00023242"/>
    </source>
</evidence>
<keyword evidence="10 17" id="KW-0472">Membrane</keyword>
<dbReference type="InterPro" id="IPR036236">
    <property type="entry name" value="Znf_C2H2_sf"/>
</dbReference>
<dbReference type="InterPro" id="IPR013085">
    <property type="entry name" value="U1-CZ_Znf_C2H2"/>
</dbReference>
<keyword evidence="11 14" id="KW-0539">Nucleus</keyword>
<evidence type="ECO:0000256" key="13">
    <source>
        <dbReference type="ARBA" id="ARBA00046357"/>
    </source>
</evidence>
<keyword evidence="6 14" id="KW-0863">Zinc-finger</keyword>
<feature type="compositionally biased region" description="Low complexity" evidence="16">
    <location>
        <begin position="434"/>
        <end position="444"/>
    </location>
</feature>
<keyword evidence="5 14" id="KW-0479">Metal-binding</keyword>
<evidence type="ECO:0000256" key="5">
    <source>
        <dbReference type="ARBA" id="ARBA00022723"/>
    </source>
</evidence>
<dbReference type="Pfam" id="PF00230">
    <property type="entry name" value="MIP"/>
    <property type="match status" value="1"/>
</dbReference>
<dbReference type="SUPFAM" id="SSF57667">
    <property type="entry name" value="beta-beta-alpha zinc fingers"/>
    <property type="match status" value="1"/>
</dbReference>
<evidence type="ECO:0000256" key="12">
    <source>
        <dbReference type="ARBA" id="ARBA00023274"/>
    </source>
</evidence>
<dbReference type="PROSITE" id="PS50171">
    <property type="entry name" value="ZF_MATRIN"/>
    <property type="match status" value="1"/>
</dbReference>
<evidence type="ECO:0000256" key="9">
    <source>
        <dbReference type="ARBA" id="ARBA00022989"/>
    </source>
</evidence>
<comment type="subunit">
    <text evidence="13">Component of the U1 snRNP. The U1 snRNP is composed of the U1 snRNA and the 7 core Sm proteins SNRPB, SNRPD1, SNRPD2, SNRPD3, SNRPE, SNRPF and SNRPG that assemble in a heptameric protein ring on the Sm site of the small nuclear RNA to form the core snRNP, and at least 3 U1 snRNP-specific proteins SNRNP70/U1-70K, SNRPA/U1-A and SNRPC/U1-C. SNRPC/U1-C interacts with U1 snRNA and the 5' splice-site region of the pre-mRNA. Interacts (via N-terminus) with TIA1 (via C-terminus); thereby promoting spliceosomal U1 snRNP recruitment to 5' splice sites.</text>
</comment>
<dbReference type="GO" id="GO:0016020">
    <property type="term" value="C:membrane"/>
    <property type="evidence" value="ECO:0007669"/>
    <property type="project" value="UniProtKB-SubCell"/>
</dbReference>
<dbReference type="SMART" id="SM00451">
    <property type="entry name" value="ZnF_U1"/>
    <property type="match status" value="1"/>
</dbReference>
<dbReference type="SUPFAM" id="SSF81338">
    <property type="entry name" value="Aquaporin-like"/>
    <property type="match status" value="1"/>
</dbReference>
<protein>
    <recommendedName>
        <fullName evidence="14">U1 small nuclear ribonucleoprotein C</fullName>
        <shortName evidence="14">U1 snRNP C</shortName>
        <shortName evidence="14">U1-C</shortName>
        <shortName evidence="14">U1C</shortName>
    </recommendedName>
</protein>
<dbReference type="InterPro" id="IPR003604">
    <property type="entry name" value="Matrin/U1-like-C_Znf_C2H2"/>
</dbReference>
<dbReference type="AlphaFoldDB" id="A0AAP0GQQ1"/>
<evidence type="ECO:0000256" key="14">
    <source>
        <dbReference type="HAMAP-Rule" id="MF_03153"/>
    </source>
</evidence>
<evidence type="ECO:0000256" key="7">
    <source>
        <dbReference type="ARBA" id="ARBA00022833"/>
    </source>
</evidence>
<feature type="compositionally biased region" description="Basic and acidic residues" evidence="16">
    <location>
        <begin position="1"/>
        <end position="26"/>
    </location>
</feature>
<dbReference type="GO" id="GO:0000243">
    <property type="term" value="C:commitment complex"/>
    <property type="evidence" value="ECO:0007669"/>
    <property type="project" value="UniProtKB-UniRule"/>
</dbReference>
<evidence type="ECO:0000256" key="3">
    <source>
        <dbReference type="ARBA" id="ARBA00022448"/>
    </source>
</evidence>
<dbReference type="GO" id="GO:0003729">
    <property type="term" value="F:mRNA binding"/>
    <property type="evidence" value="ECO:0007669"/>
    <property type="project" value="UniProtKB-UniRule"/>
</dbReference>
<dbReference type="GO" id="GO:0071004">
    <property type="term" value="C:U2-type prespliceosome"/>
    <property type="evidence" value="ECO:0007669"/>
    <property type="project" value="UniProtKB-UniRule"/>
</dbReference>
<evidence type="ECO:0000256" key="16">
    <source>
        <dbReference type="SAM" id="MobiDB-lite"/>
    </source>
</evidence>